<dbReference type="InterPro" id="IPR012341">
    <property type="entry name" value="6hp_glycosidase-like_sf"/>
</dbReference>
<proteinExistence type="predicted"/>
<dbReference type="InterPro" id="IPR008928">
    <property type="entry name" value="6-hairpin_glycosidase_sf"/>
</dbReference>
<keyword evidence="4" id="KW-1185">Reference proteome</keyword>
<organism evidence="3 4">
    <name type="scientific">Pedobacter insulae</name>
    <dbReference type="NCBI Taxonomy" id="414048"/>
    <lineage>
        <taxon>Bacteria</taxon>
        <taxon>Pseudomonadati</taxon>
        <taxon>Bacteroidota</taxon>
        <taxon>Sphingobacteriia</taxon>
        <taxon>Sphingobacteriales</taxon>
        <taxon>Sphingobacteriaceae</taxon>
        <taxon>Pedobacter</taxon>
    </lineage>
</organism>
<dbReference type="RefSeq" id="WP_090993057.1">
    <property type="nucleotide sequence ID" value="NZ_FOPP01000004.1"/>
</dbReference>
<accession>A0A1I2WJA1</accession>
<evidence type="ECO:0000313" key="4">
    <source>
        <dbReference type="Proteomes" id="UP000199666"/>
    </source>
</evidence>
<dbReference type="AlphaFoldDB" id="A0A1I2WJA1"/>
<gene>
    <name evidence="3" type="ORF">SAMN04489864_10495</name>
</gene>
<dbReference type="Pfam" id="PF19291">
    <property type="entry name" value="TREH_N"/>
    <property type="match status" value="1"/>
</dbReference>
<protein>
    <submittedName>
        <fullName evidence="3">Glucoamylase (Glucan-1,4-alpha-glucosidase), GH15 family</fullName>
    </submittedName>
</protein>
<dbReference type="Proteomes" id="UP000199666">
    <property type="component" value="Unassembled WGS sequence"/>
</dbReference>
<evidence type="ECO:0000259" key="2">
    <source>
        <dbReference type="Pfam" id="PF19291"/>
    </source>
</evidence>
<dbReference type="SUPFAM" id="SSF48208">
    <property type="entry name" value="Six-hairpin glycosidases"/>
    <property type="match status" value="1"/>
</dbReference>
<feature type="domain" description="GH15-like" evidence="1">
    <location>
        <begin position="219"/>
        <end position="582"/>
    </location>
</feature>
<dbReference type="GO" id="GO:0004553">
    <property type="term" value="F:hydrolase activity, hydrolyzing O-glycosyl compounds"/>
    <property type="evidence" value="ECO:0007669"/>
    <property type="project" value="TreeGrafter"/>
</dbReference>
<dbReference type="Gene3D" id="1.50.10.10">
    <property type="match status" value="1"/>
</dbReference>
<dbReference type="InterPro" id="IPR011613">
    <property type="entry name" value="GH15-like"/>
</dbReference>
<dbReference type="EMBL" id="FOPP01000004">
    <property type="protein sequence ID" value="SFH01403.1"/>
    <property type="molecule type" value="Genomic_DNA"/>
</dbReference>
<feature type="domain" description="Trehalase-like N-terminal" evidence="2">
    <location>
        <begin position="9"/>
        <end position="156"/>
    </location>
</feature>
<dbReference type="STRING" id="414048.SAMN04489864_10495"/>
<evidence type="ECO:0000259" key="1">
    <source>
        <dbReference type="Pfam" id="PF00723"/>
    </source>
</evidence>
<sequence>MENKHLYQTGIIGNCAFIAHVNVNTDISWLCWPKFDSPFVFGSLLDKKKGGEFSILPVGEFTSHQYYIENTNVLRTEITTEEGKYRVTDFAPRFRLYERYYKPLMLIRKIEALAGTPRIKIKCDPVSDYGLKKTKATRGSNHIDFKGGEENIQLSTNVSLNYILEDKAFVLNETKYLILTFGFNLEAPINSTADKFLKETTNYWRLWIKHSSIAIFHQPFVIRSALVLKIHQYEDTGAIIAASTTSLPESPGSTRNWDYRYCWLRDSFYVLTSLNHIGHFEEMEKYFAYLSDISLAEDERYQPLYSITGERQITEYTLDHLSGYNHERPIRIGNQAAEHIQNDIYGQVLIAMLPLYTDHRFVFSERSDSLKWLDHVLSKIESTIDEKDAGIWEFRNIANTHCYSNLFQWAGANAALKMARTINDVGFEERAKILIDKAAANIEACYDPVRKVYANAVGSKHLDASTLQLIMMNYLDPSSQKAKDHLAALEEDLRTEDGLFYRYLHEDDFGKPKTTFLICAFWYVEALACVGRLDDAIKEFENIIKYCNHLLLFSEDVDAKNGSQWGNFPQAYSHVGLMNAAYRIAVKLDRPIFL</sequence>
<dbReference type="PANTHER" id="PTHR31616">
    <property type="entry name" value="TREHALASE"/>
    <property type="match status" value="1"/>
</dbReference>
<dbReference type="PANTHER" id="PTHR31616:SF0">
    <property type="entry name" value="GLUCAN 1,4-ALPHA-GLUCOSIDASE"/>
    <property type="match status" value="1"/>
</dbReference>
<dbReference type="InterPro" id="IPR045582">
    <property type="entry name" value="Trehalase-like_N"/>
</dbReference>
<evidence type="ECO:0000313" key="3">
    <source>
        <dbReference type="EMBL" id="SFH01403.1"/>
    </source>
</evidence>
<dbReference type="GO" id="GO:0005975">
    <property type="term" value="P:carbohydrate metabolic process"/>
    <property type="evidence" value="ECO:0007669"/>
    <property type="project" value="InterPro"/>
</dbReference>
<dbReference type="Pfam" id="PF00723">
    <property type="entry name" value="Glyco_hydro_15"/>
    <property type="match status" value="1"/>
</dbReference>
<dbReference type="OrthoDB" id="3902805at2"/>
<reference evidence="3 4" key="1">
    <citation type="submission" date="2016-10" db="EMBL/GenBank/DDBJ databases">
        <authorList>
            <person name="de Groot N.N."/>
        </authorList>
    </citation>
    <scope>NUCLEOTIDE SEQUENCE [LARGE SCALE GENOMIC DNA]</scope>
    <source>
        <strain evidence="3 4">DSM 18684</strain>
    </source>
</reference>
<name>A0A1I2WJA1_9SPHI</name>